<organism evidence="1">
    <name type="scientific">Arundo donax</name>
    <name type="common">Giant reed</name>
    <name type="synonym">Donax arundinaceus</name>
    <dbReference type="NCBI Taxonomy" id="35708"/>
    <lineage>
        <taxon>Eukaryota</taxon>
        <taxon>Viridiplantae</taxon>
        <taxon>Streptophyta</taxon>
        <taxon>Embryophyta</taxon>
        <taxon>Tracheophyta</taxon>
        <taxon>Spermatophyta</taxon>
        <taxon>Magnoliopsida</taxon>
        <taxon>Liliopsida</taxon>
        <taxon>Poales</taxon>
        <taxon>Poaceae</taxon>
        <taxon>PACMAD clade</taxon>
        <taxon>Arundinoideae</taxon>
        <taxon>Arundineae</taxon>
        <taxon>Arundo</taxon>
    </lineage>
</organism>
<name>A0A0A9FRQ6_ARUDO</name>
<protein>
    <submittedName>
        <fullName evidence="1">Uncharacterized protein</fullName>
    </submittedName>
</protein>
<reference evidence="1" key="1">
    <citation type="submission" date="2014-09" db="EMBL/GenBank/DDBJ databases">
        <authorList>
            <person name="Magalhaes I.L.F."/>
            <person name="Oliveira U."/>
            <person name="Santos F.R."/>
            <person name="Vidigal T.H.D.A."/>
            <person name="Brescovit A.D."/>
            <person name="Santos A.J."/>
        </authorList>
    </citation>
    <scope>NUCLEOTIDE SEQUENCE</scope>
    <source>
        <tissue evidence="1">Shoot tissue taken approximately 20 cm above the soil surface</tissue>
    </source>
</reference>
<accession>A0A0A9FRQ6</accession>
<evidence type="ECO:0000313" key="1">
    <source>
        <dbReference type="EMBL" id="JAE14962.1"/>
    </source>
</evidence>
<reference evidence="1" key="2">
    <citation type="journal article" date="2015" name="Data Brief">
        <title>Shoot transcriptome of the giant reed, Arundo donax.</title>
        <authorList>
            <person name="Barrero R.A."/>
            <person name="Guerrero F.D."/>
            <person name="Moolhuijzen P."/>
            <person name="Goolsby J.A."/>
            <person name="Tidwell J."/>
            <person name="Bellgard S.E."/>
            <person name="Bellgard M.I."/>
        </authorList>
    </citation>
    <scope>NUCLEOTIDE SEQUENCE</scope>
    <source>
        <tissue evidence="1">Shoot tissue taken approximately 20 cm above the soil surface</tissue>
    </source>
</reference>
<sequence>MESIGVPFICAHHRPAKSNHPSGD</sequence>
<dbReference type="AlphaFoldDB" id="A0A0A9FRQ6"/>
<proteinExistence type="predicted"/>
<dbReference type="EMBL" id="GBRH01182934">
    <property type="protein sequence ID" value="JAE14962.1"/>
    <property type="molecule type" value="Transcribed_RNA"/>
</dbReference>